<evidence type="ECO:0000256" key="4">
    <source>
        <dbReference type="SAM" id="MobiDB-lite"/>
    </source>
</evidence>
<dbReference type="Proteomes" id="UP000184074">
    <property type="component" value="Unassembled WGS sequence"/>
</dbReference>
<protein>
    <submittedName>
        <fullName evidence="6">Periplasmic chaperone for outer membrane proteins Skp</fullName>
    </submittedName>
</protein>
<dbReference type="STRING" id="1508389.SAMN05444003_0588"/>
<comment type="similarity">
    <text evidence="1">Belongs to the Skp family.</text>
</comment>
<gene>
    <name evidence="6" type="ORF">SAMN05444003_0588</name>
</gene>
<sequence length="205" mass="22987">MRLLWAAFFLALSLSGGPLAAQTTEATPEGIFVINADRLFAESEIGQSIREDFQVRRLELQAENERIIEELVAEEQDLAARRPDMDVEEFRLEAEAFDRKAIEIRAARDAKERSISEAAEEAQARFNEQVREVAGQVMIERGGKVILDSRSVYLALRSIDITDAVIDRLDGLAEQQTEEQEPIENVAPSNQEPDETAPVEETVSE</sequence>
<dbReference type="GO" id="GO:0050821">
    <property type="term" value="P:protein stabilization"/>
    <property type="evidence" value="ECO:0007669"/>
    <property type="project" value="TreeGrafter"/>
</dbReference>
<evidence type="ECO:0000256" key="5">
    <source>
        <dbReference type="SAM" id="SignalP"/>
    </source>
</evidence>
<feature type="chain" id="PRO_5012702850" evidence="5">
    <location>
        <begin position="21"/>
        <end position="205"/>
    </location>
</feature>
<dbReference type="Gene3D" id="3.30.910.20">
    <property type="entry name" value="Skp domain"/>
    <property type="match status" value="1"/>
</dbReference>
<dbReference type="Pfam" id="PF03938">
    <property type="entry name" value="OmpH"/>
    <property type="match status" value="1"/>
</dbReference>
<evidence type="ECO:0000313" key="6">
    <source>
        <dbReference type="EMBL" id="SHG70951.1"/>
    </source>
</evidence>
<keyword evidence="7" id="KW-1185">Reference proteome</keyword>
<feature type="region of interest" description="Disordered" evidence="4">
    <location>
        <begin position="173"/>
        <end position="205"/>
    </location>
</feature>
<evidence type="ECO:0000256" key="3">
    <source>
        <dbReference type="SAM" id="Coils"/>
    </source>
</evidence>
<dbReference type="SMART" id="SM00935">
    <property type="entry name" value="OmpH"/>
    <property type="match status" value="1"/>
</dbReference>
<organism evidence="6 7">
    <name type="scientific">Cognatiyoonia sediminum</name>
    <dbReference type="NCBI Taxonomy" id="1508389"/>
    <lineage>
        <taxon>Bacteria</taxon>
        <taxon>Pseudomonadati</taxon>
        <taxon>Pseudomonadota</taxon>
        <taxon>Alphaproteobacteria</taxon>
        <taxon>Rhodobacterales</taxon>
        <taxon>Paracoccaceae</taxon>
        <taxon>Cognatiyoonia</taxon>
    </lineage>
</organism>
<dbReference type="PANTHER" id="PTHR35089">
    <property type="entry name" value="CHAPERONE PROTEIN SKP"/>
    <property type="match status" value="1"/>
</dbReference>
<feature type="coiled-coil region" evidence="3">
    <location>
        <begin position="50"/>
        <end position="77"/>
    </location>
</feature>
<evidence type="ECO:0000256" key="2">
    <source>
        <dbReference type="ARBA" id="ARBA00022729"/>
    </source>
</evidence>
<evidence type="ECO:0000256" key="1">
    <source>
        <dbReference type="ARBA" id="ARBA00009091"/>
    </source>
</evidence>
<dbReference type="PANTHER" id="PTHR35089:SF1">
    <property type="entry name" value="CHAPERONE PROTEIN SKP"/>
    <property type="match status" value="1"/>
</dbReference>
<reference evidence="6 7" key="1">
    <citation type="submission" date="2016-11" db="EMBL/GenBank/DDBJ databases">
        <authorList>
            <person name="Jaros S."/>
            <person name="Januszkiewicz K."/>
            <person name="Wedrychowicz H."/>
        </authorList>
    </citation>
    <scope>NUCLEOTIDE SEQUENCE [LARGE SCALE GENOMIC DNA]</scope>
    <source>
        <strain evidence="6 7">DSM 28715</strain>
    </source>
</reference>
<dbReference type="AlphaFoldDB" id="A0A1M5M0Z9"/>
<dbReference type="InterPro" id="IPR024930">
    <property type="entry name" value="Skp_dom_sf"/>
</dbReference>
<name>A0A1M5M0Z9_9RHOB</name>
<keyword evidence="2 5" id="KW-0732">Signal</keyword>
<feature type="signal peptide" evidence="5">
    <location>
        <begin position="1"/>
        <end position="20"/>
    </location>
</feature>
<proteinExistence type="inferred from homology"/>
<dbReference type="SUPFAM" id="SSF111384">
    <property type="entry name" value="OmpH-like"/>
    <property type="match status" value="1"/>
</dbReference>
<dbReference type="EMBL" id="FQXB01000001">
    <property type="protein sequence ID" value="SHG70951.1"/>
    <property type="molecule type" value="Genomic_DNA"/>
</dbReference>
<feature type="compositionally biased region" description="Acidic residues" evidence="4">
    <location>
        <begin position="192"/>
        <end position="205"/>
    </location>
</feature>
<accession>A0A1M5M0Z9</accession>
<dbReference type="GO" id="GO:0005829">
    <property type="term" value="C:cytosol"/>
    <property type="evidence" value="ECO:0007669"/>
    <property type="project" value="TreeGrafter"/>
</dbReference>
<evidence type="ECO:0000313" key="7">
    <source>
        <dbReference type="Proteomes" id="UP000184074"/>
    </source>
</evidence>
<dbReference type="GO" id="GO:0051082">
    <property type="term" value="F:unfolded protein binding"/>
    <property type="evidence" value="ECO:0007669"/>
    <property type="project" value="InterPro"/>
</dbReference>
<keyword evidence="3" id="KW-0175">Coiled coil</keyword>
<dbReference type="OrthoDB" id="7868372at2"/>
<dbReference type="InterPro" id="IPR005632">
    <property type="entry name" value="Chaperone_Skp"/>
</dbReference>